<dbReference type="PANTHER" id="PTHR43720:SF2">
    <property type="entry name" value="2-AMINOMUCONIC SEMIALDEHYDE DEHYDROGENASE"/>
    <property type="match status" value="1"/>
</dbReference>
<dbReference type="Gene3D" id="3.40.605.10">
    <property type="entry name" value="Aldehyde Dehydrogenase, Chain A, domain 1"/>
    <property type="match status" value="1"/>
</dbReference>
<evidence type="ECO:0000256" key="2">
    <source>
        <dbReference type="ARBA" id="ARBA00023002"/>
    </source>
</evidence>
<dbReference type="GO" id="GO:0016620">
    <property type="term" value="F:oxidoreductase activity, acting on the aldehyde or oxo group of donors, NAD or NADP as acceptor"/>
    <property type="evidence" value="ECO:0007669"/>
    <property type="project" value="TreeGrafter"/>
</dbReference>
<dbReference type="SUPFAM" id="SSF53720">
    <property type="entry name" value="ALDH-like"/>
    <property type="match status" value="1"/>
</dbReference>
<dbReference type="RefSeq" id="WP_285738908.1">
    <property type="nucleotide sequence ID" value="NZ_BSSA01000023.1"/>
</dbReference>
<evidence type="ECO:0000256" key="1">
    <source>
        <dbReference type="ARBA" id="ARBA00009986"/>
    </source>
</evidence>
<dbReference type="InterPro" id="IPR016162">
    <property type="entry name" value="Ald_DH_N"/>
</dbReference>
<evidence type="ECO:0000256" key="4">
    <source>
        <dbReference type="SAM" id="MobiDB-lite"/>
    </source>
</evidence>
<keyword evidence="3" id="KW-0520">NAD</keyword>
<feature type="domain" description="Aldehyde dehydrogenase" evidence="5">
    <location>
        <begin position="42"/>
        <end position="332"/>
    </location>
</feature>
<sequence length="452" mass="48011">MPPSVPVLREGEERTSRDTRPLHAVDGSLLAEVNEAPALVTRLAVKAMRRSAAMPRAARLAVLAEAGRRFAEDTLGGETPEEYVRRQALASGVPAAVARRALARMPADCARLGEVVERQRPVGTGRTARWARRGDVLGVVAPSNHPGTHGAWLQAIALGYRVAVRPGARDPFTPLRLARALLAAGLDSGWVSLLPGTHAAADGLVDAADLALVYGSEDTVARLRGNDRVLVRGPGRSKVLLDRPFDDADLDHLVAEIAGDGGVRCTNTTAVLTSGDHRALAEALAERLSRLPALPVTDERAVLPVRPHAEAVALRAALDRAAGGAPDLVGRHHPDDPVPLVSGGAAALRPAVTCVDRPDHPALGTELPFPCVWVAPWERARGLGPLDDSLALTLLTEDDSLVEQALDSPGIRTVLHGRVAEWWRDPHLPHDGYLGQFLREARGFAAPELLTA</sequence>
<evidence type="ECO:0000256" key="3">
    <source>
        <dbReference type="ARBA" id="ARBA00023027"/>
    </source>
</evidence>
<dbReference type="AlphaFoldDB" id="A0A9W6V4G6"/>
<dbReference type="Pfam" id="PF00171">
    <property type="entry name" value="Aldedh"/>
    <property type="match status" value="1"/>
</dbReference>
<gene>
    <name evidence="6" type="ORF">Kpho02_55620</name>
</gene>
<feature type="compositionally biased region" description="Basic and acidic residues" evidence="4">
    <location>
        <begin position="9"/>
        <end position="21"/>
    </location>
</feature>
<keyword evidence="2" id="KW-0560">Oxidoreductase</keyword>
<comment type="similarity">
    <text evidence="1">Belongs to the aldehyde dehydrogenase family.</text>
</comment>
<evidence type="ECO:0000313" key="6">
    <source>
        <dbReference type="EMBL" id="GLW73263.1"/>
    </source>
</evidence>
<dbReference type="PANTHER" id="PTHR43720">
    <property type="entry name" value="2-AMINOMUCONIC SEMIALDEHYDE DEHYDROGENASE"/>
    <property type="match status" value="1"/>
</dbReference>
<dbReference type="InterPro" id="IPR016161">
    <property type="entry name" value="Ald_DH/histidinol_DH"/>
</dbReference>
<dbReference type="InterPro" id="IPR015590">
    <property type="entry name" value="Aldehyde_DH_dom"/>
</dbReference>
<accession>A0A9W6V4G6</accession>
<dbReference type="Proteomes" id="UP001165041">
    <property type="component" value="Unassembled WGS sequence"/>
</dbReference>
<organism evidence="6 7">
    <name type="scientific">Kitasatospora phosalacinea</name>
    <dbReference type="NCBI Taxonomy" id="2065"/>
    <lineage>
        <taxon>Bacteria</taxon>
        <taxon>Bacillati</taxon>
        <taxon>Actinomycetota</taxon>
        <taxon>Actinomycetes</taxon>
        <taxon>Kitasatosporales</taxon>
        <taxon>Streptomycetaceae</taxon>
        <taxon>Kitasatospora</taxon>
    </lineage>
</organism>
<dbReference type="EMBL" id="BSSA01000023">
    <property type="protein sequence ID" value="GLW73263.1"/>
    <property type="molecule type" value="Genomic_DNA"/>
</dbReference>
<evidence type="ECO:0000313" key="7">
    <source>
        <dbReference type="Proteomes" id="UP001165041"/>
    </source>
</evidence>
<name>A0A9W6V4G6_9ACTN</name>
<proteinExistence type="inferred from homology"/>
<evidence type="ECO:0000259" key="5">
    <source>
        <dbReference type="Pfam" id="PF00171"/>
    </source>
</evidence>
<reference evidence="6" key="1">
    <citation type="submission" date="2023-02" db="EMBL/GenBank/DDBJ databases">
        <title>Kitasatospora phosalacinea NBRC 14627.</title>
        <authorList>
            <person name="Ichikawa N."/>
            <person name="Sato H."/>
            <person name="Tonouchi N."/>
        </authorList>
    </citation>
    <scope>NUCLEOTIDE SEQUENCE</scope>
    <source>
        <strain evidence="6">NBRC 14627</strain>
    </source>
</reference>
<feature type="region of interest" description="Disordered" evidence="4">
    <location>
        <begin position="1"/>
        <end position="21"/>
    </location>
</feature>
<protein>
    <recommendedName>
        <fullName evidence="5">Aldehyde dehydrogenase domain-containing protein</fullName>
    </recommendedName>
</protein>
<comment type="caution">
    <text evidence="6">The sequence shown here is derived from an EMBL/GenBank/DDBJ whole genome shotgun (WGS) entry which is preliminary data.</text>
</comment>